<dbReference type="PANTHER" id="PTHR24174">
    <property type="entry name" value="ANKYRIN REPEAT AND STERILE ALPHA MOTIF DOMAIN-CONTAINING PROTEIN 1"/>
    <property type="match status" value="1"/>
</dbReference>
<dbReference type="InterPro" id="IPR036770">
    <property type="entry name" value="Ankyrin_rpt-contain_sf"/>
</dbReference>
<sequence>MGKDQELLDAARNGHYAAVEKILLQRTKRSGPLARDVVALLMSHEASVNLADHRGSTPLHLAAWTGSVEVVRTLITHGPGIANVDCVPNAPPSHTAGMSGRQTDGVTGLAYKPGLQTPRCVGHC</sequence>
<keyword evidence="2 3" id="KW-0040">ANK repeat</keyword>
<dbReference type="PROSITE" id="PS50297">
    <property type="entry name" value="ANK_REP_REGION"/>
    <property type="match status" value="1"/>
</dbReference>
<gene>
    <name evidence="5" type="primary">ANKS1B_0</name>
    <name evidence="4" type="synonym">ANKS1B_1</name>
    <name evidence="4" type="ORF">FJT64_005861</name>
    <name evidence="5" type="ORF">FJT64_018200</name>
</gene>
<proteinExistence type="predicted"/>
<dbReference type="Pfam" id="PF12796">
    <property type="entry name" value="Ank_2"/>
    <property type="match status" value="1"/>
</dbReference>
<dbReference type="SMART" id="SM00248">
    <property type="entry name" value="ANK"/>
    <property type="match status" value="1"/>
</dbReference>
<evidence type="ECO:0000256" key="3">
    <source>
        <dbReference type="PROSITE-ProRule" id="PRU00023"/>
    </source>
</evidence>
<evidence type="ECO:0000256" key="1">
    <source>
        <dbReference type="ARBA" id="ARBA00022737"/>
    </source>
</evidence>
<organism evidence="5 6">
    <name type="scientific">Amphibalanus amphitrite</name>
    <name type="common">Striped barnacle</name>
    <name type="synonym">Balanus amphitrite</name>
    <dbReference type="NCBI Taxonomy" id="1232801"/>
    <lineage>
        <taxon>Eukaryota</taxon>
        <taxon>Metazoa</taxon>
        <taxon>Ecdysozoa</taxon>
        <taxon>Arthropoda</taxon>
        <taxon>Crustacea</taxon>
        <taxon>Multicrustacea</taxon>
        <taxon>Cirripedia</taxon>
        <taxon>Thoracica</taxon>
        <taxon>Thoracicalcarea</taxon>
        <taxon>Balanomorpha</taxon>
        <taxon>Balanoidea</taxon>
        <taxon>Balanidae</taxon>
        <taxon>Amphibalaninae</taxon>
        <taxon>Amphibalanus</taxon>
    </lineage>
</organism>
<dbReference type="EMBL" id="VIIS01001543">
    <property type="protein sequence ID" value="KAF0296707.1"/>
    <property type="molecule type" value="Genomic_DNA"/>
</dbReference>
<reference evidence="5 6" key="1">
    <citation type="submission" date="2019-07" db="EMBL/GenBank/DDBJ databases">
        <title>Draft genome assembly of a fouling barnacle, Amphibalanus amphitrite (Darwin, 1854): The first reference genome for Thecostraca.</title>
        <authorList>
            <person name="Kim W."/>
        </authorList>
    </citation>
    <scope>NUCLEOTIDE SEQUENCE [LARGE SCALE GENOMIC DNA]</scope>
    <source>
        <strain evidence="5">SNU_AA5</strain>
        <tissue evidence="5">Soma without cirri and trophi</tissue>
    </source>
</reference>
<keyword evidence="1" id="KW-0677">Repeat</keyword>
<dbReference type="EMBL" id="VIIS01000279">
    <property type="protein sequence ID" value="KAF0310961.1"/>
    <property type="molecule type" value="Genomic_DNA"/>
</dbReference>
<dbReference type="OrthoDB" id="5314041at2759"/>
<evidence type="ECO:0000256" key="2">
    <source>
        <dbReference type="ARBA" id="ARBA00023043"/>
    </source>
</evidence>
<protein>
    <submittedName>
        <fullName evidence="5">Ankyrin repeat and sterile alpha motif domain-containing protein 1B</fullName>
    </submittedName>
</protein>
<dbReference type="SUPFAM" id="SSF48403">
    <property type="entry name" value="Ankyrin repeat"/>
    <property type="match status" value="1"/>
</dbReference>
<accession>A0A6A4X965</accession>
<dbReference type="PROSITE" id="PS50088">
    <property type="entry name" value="ANK_REPEAT"/>
    <property type="match status" value="1"/>
</dbReference>
<keyword evidence="6" id="KW-1185">Reference proteome</keyword>
<dbReference type="GO" id="GO:0005829">
    <property type="term" value="C:cytosol"/>
    <property type="evidence" value="ECO:0007669"/>
    <property type="project" value="TreeGrafter"/>
</dbReference>
<feature type="repeat" description="ANK" evidence="3">
    <location>
        <begin position="54"/>
        <end position="86"/>
    </location>
</feature>
<dbReference type="Proteomes" id="UP000440578">
    <property type="component" value="Unassembled WGS sequence"/>
</dbReference>
<evidence type="ECO:0000313" key="5">
    <source>
        <dbReference type="EMBL" id="KAF0310961.1"/>
    </source>
</evidence>
<dbReference type="InterPro" id="IPR002110">
    <property type="entry name" value="Ankyrin_rpt"/>
</dbReference>
<comment type="caution">
    <text evidence="5">The sequence shown here is derived from an EMBL/GenBank/DDBJ whole genome shotgun (WGS) entry which is preliminary data.</text>
</comment>
<dbReference type="Gene3D" id="1.25.40.20">
    <property type="entry name" value="Ankyrin repeat-containing domain"/>
    <property type="match status" value="1"/>
</dbReference>
<dbReference type="InterPro" id="IPR033635">
    <property type="entry name" value="ANKS1/Caskin"/>
</dbReference>
<dbReference type="AlphaFoldDB" id="A0A6A4X965"/>
<dbReference type="PANTHER" id="PTHR24174:SF1">
    <property type="entry name" value="IP14385P"/>
    <property type="match status" value="1"/>
</dbReference>
<evidence type="ECO:0000313" key="6">
    <source>
        <dbReference type="Proteomes" id="UP000440578"/>
    </source>
</evidence>
<evidence type="ECO:0000313" key="4">
    <source>
        <dbReference type="EMBL" id="KAF0296707.1"/>
    </source>
</evidence>
<name>A0A6A4X965_AMPAM</name>